<dbReference type="InterPro" id="IPR034660">
    <property type="entry name" value="DinB/YfiT-like"/>
</dbReference>
<dbReference type="RefSeq" id="WP_144856544.1">
    <property type="nucleotide sequence ID" value="NZ_BAAAYT010000001.1"/>
</dbReference>
<dbReference type="AlphaFoldDB" id="A0A560WDA8"/>
<dbReference type="InterPro" id="IPR017517">
    <property type="entry name" value="Maleyloyr_isom"/>
</dbReference>
<comment type="caution">
    <text evidence="1">The sequence shown here is derived from an EMBL/GenBank/DDBJ whole genome shotgun (WGS) entry which is preliminary data.</text>
</comment>
<evidence type="ECO:0000313" key="1">
    <source>
        <dbReference type="EMBL" id="TWD15659.1"/>
    </source>
</evidence>
<sequence>MSRLTDATPAERYRLAAATFSDRVRGTRDWDAPTPVEQWLARDVVGHLTTWFPQMLEGGSEITLVPIPSAVDDPPAAWAGLDGQVQALLEDPASEGVAFTHEDIGSMPLPEMIDRYFTSDVVFHTWDLARATGQHDELDEDYIADAYDGMRQMEDVIRGSGQFGEHQPVPEDASVQDQFLAFIGRDPRWQPPAE</sequence>
<name>A0A560WDA8_9MICO</name>
<proteinExistence type="predicted"/>
<dbReference type="InterPro" id="IPR017520">
    <property type="entry name" value="CHP03086"/>
</dbReference>
<dbReference type="OrthoDB" id="5185819at2"/>
<dbReference type="NCBIfam" id="TIGR03083">
    <property type="entry name" value="maleylpyruvate isomerase family mycothiol-dependent enzyme"/>
    <property type="match status" value="1"/>
</dbReference>
<gene>
    <name evidence="1" type="ORF">FB557_1179</name>
</gene>
<organism evidence="1 2">
    <name type="scientific">Marihabitans asiaticum</name>
    <dbReference type="NCBI Taxonomy" id="415218"/>
    <lineage>
        <taxon>Bacteria</taxon>
        <taxon>Bacillati</taxon>
        <taxon>Actinomycetota</taxon>
        <taxon>Actinomycetes</taxon>
        <taxon>Micrococcales</taxon>
        <taxon>Intrasporangiaceae</taxon>
        <taxon>Marihabitans</taxon>
    </lineage>
</organism>
<reference evidence="1 2" key="1">
    <citation type="submission" date="2019-06" db="EMBL/GenBank/DDBJ databases">
        <title>Sequencing the genomes of 1000 actinobacteria strains.</title>
        <authorList>
            <person name="Klenk H.-P."/>
        </authorList>
    </citation>
    <scope>NUCLEOTIDE SEQUENCE [LARGE SCALE GENOMIC DNA]</scope>
    <source>
        <strain evidence="1 2">DSM 18935</strain>
    </source>
</reference>
<dbReference type="EMBL" id="VIUW01000002">
    <property type="protein sequence ID" value="TWD15659.1"/>
    <property type="molecule type" value="Genomic_DNA"/>
</dbReference>
<accession>A0A560WDA8</accession>
<dbReference type="SUPFAM" id="SSF109854">
    <property type="entry name" value="DinB/YfiT-like putative metalloenzymes"/>
    <property type="match status" value="1"/>
</dbReference>
<dbReference type="NCBIfam" id="TIGR03086">
    <property type="entry name" value="TIGR03086 family metal-binding protein"/>
    <property type="match status" value="1"/>
</dbReference>
<evidence type="ECO:0000313" key="2">
    <source>
        <dbReference type="Proteomes" id="UP000315628"/>
    </source>
</evidence>
<protein>
    <submittedName>
        <fullName evidence="1">Uncharacterized protein (TIGR03086 family)</fullName>
    </submittedName>
</protein>
<keyword evidence="2" id="KW-1185">Reference proteome</keyword>
<dbReference type="Proteomes" id="UP000315628">
    <property type="component" value="Unassembled WGS sequence"/>
</dbReference>